<keyword evidence="2" id="KW-0808">Transferase</keyword>
<comment type="caution">
    <text evidence="2">The sequence shown here is derived from an EMBL/GenBank/DDBJ whole genome shotgun (WGS) entry which is preliminary data.</text>
</comment>
<dbReference type="Proteomes" id="UP000435357">
    <property type="component" value="Unassembled WGS sequence"/>
</dbReference>
<organism evidence="2 3">
    <name type="scientific">Salibacter halophilus</name>
    <dbReference type="NCBI Taxonomy" id="1803916"/>
    <lineage>
        <taxon>Bacteria</taxon>
        <taxon>Pseudomonadati</taxon>
        <taxon>Bacteroidota</taxon>
        <taxon>Flavobacteriia</taxon>
        <taxon>Flavobacteriales</taxon>
        <taxon>Salibacteraceae</taxon>
        <taxon>Salibacter</taxon>
    </lineage>
</organism>
<dbReference type="EMBL" id="WACR01000007">
    <property type="protein sequence ID" value="KAB1063759.1"/>
    <property type="molecule type" value="Genomic_DNA"/>
</dbReference>
<accession>A0A6N6M3G0</accession>
<dbReference type="RefSeq" id="WP_151168531.1">
    <property type="nucleotide sequence ID" value="NZ_WACR01000007.1"/>
</dbReference>
<keyword evidence="3" id="KW-1185">Reference proteome</keyword>
<dbReference type="InterPro" id="IPR016181">
    <property type="entry name" value="Acyl_CoA_acyltransferase"/>
</dbReference>
<dbReference type="InterPro" id="IPR000182">
    <property type="entry name" value="GNAT_dom"/>
</dbReference>
<protein>
    <submittedName>
        <fullName evidence="2">GNAT family N-acetyltransferase</fullName>
    </submittedName>
</protein>
<gene>
    <name evidence="2" type="ORF">F3059_09330</name>
</gene>
<evidence type="ECO:0000313" key="2">
    <source>
        <dbReference type="EMBL" id="KAB1063759.1"/>
    </source>
</evidence>
<dbReference type="GO" id="GO:0016747">
    <property type="term" value="F:acyltransferase activity, transferring groups other than amino-acyl groups"/>
    <property type="evidence" value="ECO:0007669"/>
    <property type="project" value="InterPro"/>
</dbReference>
<dbReference type="PANTHER" id="PTHR43415:SF3">
    <property type="entry name" value="GNAT-FAMILY ACETYLTRANSFERASE"/>
    <property type="match status" value="1"/>
</dbReference>
<name>A0A6N6M3G0_9FLAO</name>
<dbReference type="OrthoDB" id="893030at2"/>
<dbReference type="PANTHER" id="PTHR43415">
    <property type="entry name" value="SPERMIDINE N(1)-ACETYLTRANSFERASE"/>
    <property type="match status" value="1"/>
</dbReference>
<dbReference type="AlphaFoldDB" id="A0A6N6M3G0"/>
<dbReference type="Gene3D" id="3.40.630.30">
    <property type="match status" value="1"/>
</dbReference>
<dbReference type="SUPFAM" id="SSF55729">
    <property type="entry name" value="Acyl-CoA N-acyltransferases (Nat)"/>
    <property type="match status" value="1"/>
</dbReference>
<dbReference type="PROSITE" id="PS51186">
    <property type="entry name" value="GNAT"/>
    <property type="match status" value="1"/>
</dbReference>
<feature type="domain" description="N-acetyltransferase" evidence="1">
    <location>
        <begin position="6"/>
        <end position="167"/>
    </location>
</feature>
<proteinExistence type="predicted"/>
<sequence length="171" mass="19873">MKGEKVTLRAVEPEDVELLYNWENKLENWKVSNTLAPFPRNVLEQYARSDQDLYAFKQARFMICEKGTEETVGCVDIFDLDLVNDRAGVGVLIARPEFREKGYAKDALEILIKYAFEILNLHQLYCNIPADNGKSLKLFEQLGFQKTGTFHDWIKRSNVFVDEYTLQLINK</sequence>
<dbReference type="CDD" id="cd04301">
    <property type="entry name" value="NAT_SF"/>
    <property type="match status" value="1"/>
</dbReference>
<evidence type="ECO:0000259" key="1">
    <source>
        <dbReference type="PROSITE" id="PS51186"/>
    </source>
</evidence>
<reference evidence="2 3" key="1">
    <citation type="submission" date="2019-09" db="EMBL/GenBank/DDBJ databases">
        <title>Genomes of Cryomorphaceae.</title>
        <authorList>
            <person name="Bowman J.P."/>
        </authorList>
    </citation>
    <scope>NUCLEOTIDE SEQUENCE [LARGE SCALE GENOMIC DNA]</scope>
    <source>
        <strain evidence="2 3">KCTC 52047</strain>
    </source>
</reference>
<dbReference type="Pfam" id="PF13302">
    <property type="entry name" value="Acetyltransf_3"/>
    <property type="match status" value="1"/>
</dbReference>
<evidence type="ECO:0000313" key="3">
    <source>
        <dbReference type="Proteomes" id="UP000435357"/>
    </source>
</evidence>